<sequence length="139" mass="15249">MLCGSNCFLVSGTVPKVPVISPKSGCPFEKSLLEAYVAENGVDPVSNEPLTMEEVIEVKDAAVPIARAPAQASIPSLMQTFQNEWDALVLETLSLRQELLKTRQDLSTALYYHDAAVRVVARLTKERDEATEELSRLTS</sequence>
<comment type="function">
    <text evidence="12">Ubiquitin-protein ligase which is mainly involved pre-mRNA splicing and DNA repair. Required for pre-mRNA splicing as component of the spliceosome.</text>
</comment>
<evidence type="ECO:0000256" key="6">
    <source>
        <dbReference type="ARBA" id="ARBA00022679"/>
    </source>
</evidence>
<proteinExistence type="inferred from homology"/>
<dbReference type="Proteomes" id="UP001498771">
    <property type="component" value="Unassembled WGS sequence"/>
</dbReference>
<keyword evidence="5 12" id="KW-0507">mRNA processing</keyword>
<comment type="catalytic activity">
    <reaction evidence="12">
        <text>S-ubiquitinyl-[E2 ubiquitin-conjugating enzyme]-L-cysteine + [acceptor protein]-L-lysine = [E2 ubiquitin-conjugating enzyme]-L-cysteine + N(6)-ubiquitinyl-[acceptor protein]-L-lysine.</text>
        <dbReference type="EC" id="2.3.2.27"/>
    </reaction>
</comment>
<dbReference type="InterPro" id="IPR003613">
    <property type="entry name" value="Ubox_domain"/>
</dbReference>
<reference evidence="14 15" key="1">
    <citation type="submission" date="2024-03" db="EMBL/GenBank/DDBJ databases">
        <title>Genome-scale model development and genomic sequencing of the oleaginous clade Lipomyces.</title>
        <authorList>
            <consortium name="Lawrence Berkeley National Laboratory"/>
            <person name="Czajka J.J."/>
            <person name="Han Y."/>
            <person name="Kim J."/>
            <person name="Mondo S.J."/>
            <person name="Hofstad B.A."/>
            <person name="Robles A."/>
            <person name="Haridas S."/>
            <person name="Riley R."/>
            <person name="LaButti K."/>
            <person name="Pangilinan J."/>
            <person name="Andreopoulos W."/>
            <person name="Lipzen A."/>
            <person name="Yan J."/>
            <person name="Wang M."/>
            <person name="Ng V."/>
            <person name="Grigoriev I.V."/>
            <person name="Spatafora J.W."/>
            <person name="Magnuson J.K."/>
            <person name="Baker S.E."/>
            <person name="Pomraning K.R."/>
        </authorList>
    </citation>
    <scope>NUCLEOTIDE SEQUENCE [LARGE SCALE GENOMIC DNA]</scope>
    <source>
        <strain evidence="14 15">Phaff 52-87</strain>
    </source>
</reference>
<keyword evidence="9 12" id="KW-0833">Ubl conjugation pathway</keyword>
<evidence type="ECO:0000256" key="9">
    <source>
        <dbReference type="ARBA" id="ARBA00022786"/>
    </source>
</evidence>
<keyword evidence="10 12" id="KW-0508">mRNA splicing</keyword>
<keyword evidence="15" id="KW-1185">Reference proteome</keyword>
<accession>A0ABR1FDU8</accession>
<dbReference type="GeneID" id="90040544"/>
<keyword evidence="4" id="KW-0853">WD repeat</keyword>
<protein>
    <recommendedName>
        <fullName evidence="12">Pre-mRNA-processing factor 19</fullName>
        <ecNumber evidence="12">2.3.2.27</ecNumber>
    </recommendedName>
</protein>
<keyword evidence="11 12" id="KW-0539">Nucleus</keyword>
<feature type="domain" description="U-box" evidence="13">
    <location>
        <begin position="11"/>
        <end position="72"/>
    </location>
</feature>
<dbReference type="RefSeq" id="XP_064771060.1">
    <property type="nucleotide sequence ID" value="XM_064915032.1"/>
</dbReference>
<keyword evidence="6 12" id="KW-0808">Transferase</keyword>
<keyword evidence="7 12" id="KW-0747">Spliceosome</keyword>
<evidence type="ECO:0000256" key="10">
    <source>
        <dbReference type="ARBA" id="ARBA00023187"/>
    </source>
</evidence>
<dbReference type="PANTHER" id="PTHR43995:SF1">
    <property type="entry name" value="PRE-MRNA-PROCESSING FACTOR 19"/>
    <property type="match status" value="1"/>
</dbReference>
<dbReference type="Gene3D" id="3.30.40.10">
    <property type="entry name" value="Zinc/RING finger domain, C3HC4 (zinc finger)"/>
    <property type="match status" value="1"/>
</dbReference>
<evidence type="ECO:0000256" key="12">
    <source>
        <dbReference type="RuleBase" id="RU367101"/>
    </source>
</evidence>
<dbReference type="InterPro" id="IPR038959">
    <property type="entry name" value="Prp19"/>
</dbReference>
<dbReference type="CDD" id="cd16656">
    <property type="entry name" value="RING-Ubox_PRP19"/>
    <property type="match status" value="1"/>
</dbReference>
<evidence type="ECO:0000313" key="14">
    <source>
        <dbReference type="EMBL" id="KAK7208027.1"/>
    </source>
</evidence>
<comment type="caution">
    <text evidence="14">The sequence shown here is derived from an EMBL/GenBank/DDBJ whole genome shotgun (WGS) entry which is preliminary data.</text>
</comment>
<dbReference type="InterPro" id="IPR013083">
    <property type="entry name" value="Znf_RING/FYVE/PHD"/>
</dbReference>
<evidence type="ECO:0000256" key="7">
    <source>
        <dbReference type="ARBA" id="ARBA00022728"/>
    </source>
</evidence>
<keyword evidence="12" id="KW-0227">DNA damage</keyword>
<evidence type="ECO:0000256" key="3">
    <source>
        <dbReference type="ARBA" id="ARBA00006388"/>
    </source>
</evidence>
<comment type="similarity">
    <text evidence="3 12">Belongs to the WD repeat PRP19 family.</text>
</comment>
<evidence type="ECO:0000256" key="8">
    <source>
        <dbReference type="ARBA" id="ARBA00022737"/>
    </source>
</evidence>
<keyword evidence="8" id="KW-0677">Repeat</keyword>
<dbReference type="EMBL" id="JBBJBU010000001">
    <property type="protein sequence ID" value="KAK7208027.1"/>
    <property type="molecule type" value="Genomic_DNA"/>
</dbReference>
<dbReference type="InterPro" id="IPR013915">
    <property type="entry name" value="Prp19_cc"/>
</dbReference>
<dbReference type="EC" id="2.3.2.27" evidence="12"/>
<evidence type="ECO:0000256" key="1">
    <source>
        <dbReference type="ARBA" id="ARBA00004123"/>
    </source>
</evidence>
<comment type="subcellular location">
    <subcellularLocation>
        <location evidence="1 12">Nucleus</location>
    </subcellularLocation>
</comment>
<dbReference type="SMART" id="SM00504">
    <property type="entry name" value="Ubox"/>
    <property type="match status" value="1"/>
</dbReference>
<evidence type="ECO:0000313" key="15">
    <source>
        <dbReference type="Proteomes" id="UP001498771"/>
    </source>
</evidence>
<comment type="pathway">
    <text evidence="2 12">Protein modification; protein ubiquitination.</text>
</comment>
<comment type="subunit">
    <text evidence="12">Homotetramer.</text>
</comment>
<dbReference type="InterPro" id="IPR055340">
    <property type="entry name" value="RING-Ubox_PRP19"/>
</dbReference>
<keyword evidence="12" id="KW-0234">DNA repair</keyword>
<name>A0ABR1FDU8_9ASCO</name>
<evidence type="ECO:0000256" key="4">
    <source>
        <dbReference type="ARBA" id="ARBA00022574"/>
    </source>
</evidence>
<evidence type="ECO:0000256" key="11">
    <source>
        <dbReference type="ARBA" id="ARBA00023242"/>
    </source>
</evidence>
<evidence type="ECO:0000256" key="2">
    <source>
        <dbReference type="ARBA" id="ARBA00004906"/>
    </source>
</evidence>
<dbReference type="Pfam" id="PF08606">
    <property type="entry name" value="Prp19"/>
    <property type="match status" value="1"/>
</dbReference>
<gene>
    <name evidence="14" type="ORF">BZA70DRAFT_33038</name>
</gene>
<evidence type="ECO:0000259" key="13">
    <source>
        <dbReference type="SMART" id="SM00504"/>
    </source>
</evidence>
<evidence type="ECO:0000256" key="5">
    <source>
        <dbReference type="ARBA" id="ARBA00022664"/>
    </source>
</evidence>
<dbReference type="PANTHER" id="PTHR43995">
    <property type="entry name" value="PRE-MRNA-PROCESSING FACTOR 19"/>
    <property type="match status" value="1"/>
</dbReference>
<organism evidence="14 15">
    <name type="scientific">Myxozyma melibiosi</name>
    <dbReference type="NCBI Taxonomy" id="54550"/>
    <lineage>
        <taxon>Eukaryota</taxon>
        <taxon>Fungi</taxon>
        <taxon>Dikarya</taxon>
        <taxon>Ascomycota</taxon>
        <taxon>Saccharomycotina</taxon>
        <taxon>Lipomycetes</taxon>
        <taxon>Lipomycetales</taxon>
        <taxon>Lipomycetaceae</taxon>
        <taxon>Myxozyma</taxon>
    </lineage>
</organism>
<dbReference type="SUPFAM" id="SSF57850">
    <property type="entry name" value="RING/U-box"/>
    <property type="match status" value="1"/>
</dbReference>